<proteinExistence type="predicted"/>
<comment type="caution">
    <text evidence="1">The sequence shown here is derived from an EMBL/GenBank/DDBJ whole genome shotgun (WGS) entry which is preliminary data.</text>
</comment>
<accession>A0A948TEZ4</accession>
<organism evidence="1 2">
    <name type="scientific">Candidatus Anaerobiospirillum pullicola</name>
    <dbReference type="NCBI Taxonomy" id="2838451"/>
    <lineage>
        <taxon>Bacteria</taxon>
        <taxon>Pseudomonadati</taxon>
        <taxon>Pseudomonadota</taxon>
        <taxon>Gammaproteobacteria</taxon>
        <taxon>Aeromonadales</taxon>
        <taxon>Succinivibrionaceae</taxon>
        <taxon>Anaerobiospirillum</taxon>
    </lineage>
</organism>
<dbReference type="EMBL" id="JAHLFE010000050">
    <property type="protein sequence ID" value="MBU3843771.1"/>
    <property type="molecule type" value="Genomic_DNA"/>
</dbReference>
<evidence type="ECO:0000313" key="2">
    <source>
        <dbReference type="Proteomes" id="UP000733611"/>
    </source>
</evidence>
<reference evidence="1" key="2">
    <citation type="submission" date="2021-04" db="EMBL/GenBank/DDBJ databases">
        <authorList>
            <person name="Gilroy R."/>
        </authorList>
    </citation>
    <scope>NUCLEOTIDE SEQUENCE</scope>
    <source>
        <strain evidence="1">378</strain>
    </source>
</reference>
<sequence length="274" mass="30621">MLGKAPITPDLPETPEVLVTEVIGTAVMCLLCDVYQQPTWDAVYKDATELPQLKDIFAYENGIPCAKVMNYFFASLPPKKLLPILRPFAKWFCQSSYYERQLYVPNDYLMAKMRAKYAGEHDSLHLFKVCTYFGGLIFSLPQQQPDNEPVSLADVVALSNCFDLKEVALKLAVPEGTDLTSIQETIEQNQIQVEFQDTGDNLCLLLAALTSKALSGSRNLPELYKRCMTTLNRIDMGHAFSARNGCPPEVKANAVRNFSGSLMDLFDVIGDSKR</sequence>
<name>A0A948TEZ4_9GAMM</name>
<protein>
    <submittedName>
        <fullName evidence="1">Uncharacterized protein</fullName>
    </submittedName>
</protein>
<gene>
    <name evidence="1" type="ORF">H9847_02710</name>
</gene>
<reference evidence="1" key="1">
    <citation type="journal article" date="2021" name="PeerJ">
        <title>Extensive microbial diversity within the chicken gut microbiome revealed by metagenomics and culture.</title>
        <authorList>
            <person name="Gilroy R."/>
            <person name="Ravi A."/>
            <person name="Getino M."/>
            <person name="Pursley I."/>
            <person name="Horton D.L."/>
            <person name="Alikhan N.F."/>
            <person name="Baker D."/>
            <person name="Gharbi K."/>
            <person name="Hall N."/>
            <person name="Watson M."/>
            <person name="Adriaenssens E.M."/>
            <person name="Foster-Nyarko E."/>
            <person name="Jarju S."/>
            <person name="Secka A."/>
            <person name="Antonio M."/>
            <person name="Oren A."/>
            <person name="Chaudhuri R.R."/>
            <person name="La Ragione R."/>
            <person name="Hildebrand F."/>
            <person name="Pallen M.J."/>
        </authorList>
    </citation>
    <scope>NUCLEOTIDE SEQUENCE</scope>
    <source>
        <strain evidence="1">378</strain>
    </source>
</reference>
<evidence type="ECO:0000313" key="1">
    <source>
        <dbReference type="EMBL" id="MBU3843771.1"/>
    </source>
</evidence>
<dbReference type="AlphaFoldDB" id="A0A948TEZ4"/>
<dbReference type="Proteomes" id="UP000733611">
    <property type="component" value="Unassembled WGS sequence"/>
</dbReference>